<protein>
    <submittedName>
        <fullName evidence="3">Uncharacterized protein</fullName>
    </submittedName>
</protein>
<feature type="region of interest" description="Disordered" evidence="1">
    <location>
        <begin position="316"/>
        <end position="338"/>
    </location>
</feature>
<feature type="region of interest" description="Disordered" evidence="1">
    <location>
        <begin position="275"/>
        <end position="301"/>
    </location>
</feature>
<evidence type="ECO:0000256" key="1">
    <source>
        <dbReference type="SAM" id="MobiDB-lite"/>
    </source>
</evidence>
<evidence type="ECO:0000256" key="2">
    <source>
        <dbReference type="SAM" id="SignalP"/>
    </source>
</evidence>
<sequence length="353" mass="39886">MWLPSMLLLLLLAVSPSGSWDYRQDELEGVKCQPFRRKIGPDEVHCIRGRGRKSRGHNYVCSPTFQKGYAKKSRLQDGCFKRLNDWYECRCKTSWSVCSQNFLKHLRKFPRDKCQKELVDELRKKITTTTRSTKKPTTTSTTTTTTTMTTTTTTRTSTTTTTARPTTTTTTTTTTTRTTPSTTTTTKSTLRTAEYEPTTTQTWPIIVHTSGAVEVTGTTSEYSTTASRLTNGTDMTAEELSPYRAAKIEARMLRNIHRQQYEQYVQNCLKELRAKETTSSEDSKRSSTSAPKSIEKHSGGFFTKIKKTAESTMVTSQMLKSQLPTLQRRISQAPALDDETVTDFYTSGNVKKK</sequence>
<feature type="region of interest" description="Disordered" evidence="1">
    <location>
        <begin position="128"/>
        <end position="196"/>
    </location>
</feature>
<gene>
    <name evidence="3" type="ORF">GCK32_008711</name>
</gene>
<comment type="caution">
    <text evidence="3">The sequence shown here is derived from an EMBL/GenBank/DDBJ whole genome shotgun (WGS) entry which is preliminary data.</text>
</comment>
<evidence type="ECO:0000313" key="3">
    <source>
        <dbReference type="EMBL" id="KAK5976093.1"/>
    </source>
</evidence>
<reference evidence="3 4" key="1">
    <citation type="submission" date="2019-10" db="EMBL/GenBank/DDBJ databases">
        <title>Assembly and Annotation for the nematode Trichostrongylus colubriformis.</title>
        <authorList>
            <person name="Martin J."/>
        </authorList>
    </citation>
    <scope>NUCLEOTIDE SEQUENCE [LARGE SCALE GENOMIC DNA]</scope>
    <source>
        <strain evidence="3">G859</strain>
        <tissue evidence="3">Whole worm</tissue>
    </source>
</reference>
<feature type="chain" id="PRO_5042904486" evidence="2">
    <location>
        <begin position="20"/>
        <end position="353"/>
    </location>
</feature>
<keyword evidence="4" id="KW-1185">Reference proteome</keyword>
<proteinExistence type="predicted"/>
<dbReference type="Proteomes" id="UP001331761">
    <property type="component" value="Unassembled WGS sequence"/>
</dbReference>
<feature type="compositionally biased region" description="Polar residues" evidence="1">
    <location>
        <begin position="316"/>
        <end position="330"/>
    </location>
</feature>
<organism evidence="3 4">
    <name type="scientific">Trichostrongylus colubriformis</name>
    <name type="common">Black scour worm</name>
    <dbReference type="NCBI Taxonomy" id="6319"/>
    <lineage>
        <taxon>Eukaryota</taxon>
        <taxon>Metazoa</taxon>
        <taxon>Ecdysozoa</taxon>
        <taxon>Nematoda</taxon>
        <taxon>Chromadorea</taxon>
        <taxon>Rhabditida</taxon>
        <taxon>Rhabditina</taxon>
        <taxon>Rhabditomorpha</taxon>
        <taxon>Strongyloidea</taxon>
        <taxon>Trichostrongylidae</taxon>
        <taxon>Trichostrongylus</taxon>
    </lineage>
</organism>
<feature type="compositionally biased region" description="Low complexity" evidence="1">
    <location>
        <begin position="128"/>
        <end position="192"/>
    </location>
</feature>
<dbReference type="AlphaFoldDB" id="A0AAN8FUW1"/>
<feature type="signal peptide" evidence="2">
    <location>
        <begin position="1"/>
        <end position="19"/>
    </location>
</feature>
<name>A0AAN8FUW1_TRICO</name>
<keyword evidence="2" id="KW-0732">Signal</keyword>
<dbReference type="EMBL" id="WIXE01012221">
    <property type="protein sequence ID" value="KAK5976093.1"/>
    <property type="molecule type" value="Genomic_DNA"/>
</dbReference>
<accession>A0AAN8FUW1</accession>
<evidence type="ECO:0000313" key="4">
    <source>
        <dbReference type="Proteomes" id="UP001331761"/>
    </source>
</evidence>
<feature type="compositionally biased region" description="Basic and acidic residues" evidence="1">
    <location>
        <begin position="275"/>
        <end position="285"/>
    </location>
</feature>